<accession>A0ABZ1WBW3</accession>
<feature type="region of interest" description="Disordered" evidence="1">
    <location>
        <begin position="406"/>
        <end position="448"/>
    </location>
</feature>
<proteinExistence type="predicted"/>
<gene>
    <name evidence="2" type="ORF">OG469_23325</name>
</gene>
<feature type="region of interest" description="Disordered" evidence="1">
    <location>
        <begin position="300"/>
        <end position="323"/>
    </location>
</feature>
<keyword evidence="3" id="KW-1185">Reference proteome</keyword>
<evidence type="ECO:0000313" key="2">
    <source>
        <dbReference type="EMBL" id="WUS58185.1"/>
    </source>
</evidence>
<organism evidence="2 3">
    <name type="scientific">Kitasatospora herbaricolor</name>
    <dbReference type="NCBI Taxonomy" id="68217"/>
    <lineage>
        <taxon>Bacteria</taxon>
        <taxon>Bacillati</taxon>
        <taxon>Actinomycetota</taxon>
        <taxon>Actinomycetes</taxon>
        <taxon>Kitasatosporales</taxon>
        <taxon>Streptomycetaceae</taxon>
        <taxon>Kitasatospora</taxon>
    </lineage>
</organism>
<dbReference type="EMBL" id="CP108482">
    <property type="protein sequence ID" value="WUS58185.1"/>
    <property type="molecule type" value="Genomic_DNA"/>
</dbReference>
<protein>
    <submittedName>
        <fullName evidence="2">Uncharacterized protein</fullName>
    </submittedName>
</protein>
<feature type="compositionally biased region" description="Pro residues" evidence="1">
    <location>
        <begin position="306"/>
        <end position="316"/>
    </location>
</feature>
<evidence type="ECO:0000313" key="3">
    <source>
        <dbReference type="Proteomes" id="UP001432014"/>
    </source>
</evidence>
<dbReference type="RefSeq" id="WP_329495775.1">
    <property type="nucleotide sequence ID" value="NZ_CP108460.1"/>
</dbReference>
<sequence length="448" mass="47805">MPIVEDPDPRRSEGSDPDGSDPFENLVLDEEFVKGATVKEQAGRTRMLAARWKDQPPVDPGARRTVLDPTPARPKRRLRRAPAPVDAWGTPRRRGRDLRAPLFVLLTVAVLLAALNLDGLRDWYRGTRGGLPTSAPSVAPETARPGSAPPSLAAQTPTVDHPWAGSPAEGWPAGPGAIELPPAQAVGAFDADQVAAQLKLVKDFLVASNLDPAVIAGGRPETALDLLDREERDAAVRGLDHPDRAADATSLFSRFDPRDAIPVGDVRVLGRMSVEGDGERGVLIHTDFSFVYALRPGPEAGRPLPGSKPPASPRPAAPETSAAAKPVAWTIAAKPAAWTIAVAEEAGGSTRTTRTVVRRADTYRFYDPARYRNNPKKINFAEFRGDVANTACHVQDGFYHPQFEQFAVPAPPGGQTPHGPATDPYDRSTPAPVPDPSAGPECGTVSRS</sequence>
<name>A0ABZ1WBW3_9ACTN</name>
<feature type="region of interest" description="Disordered" evidence="1">
    <location>
        <begin position="1"/>
        <end position="25"/>
    </location>
</feature>
<dbReference type="Proteomes" id="UP001432014">
    <property type="component" value="Chromosome"/>
</dbReference>
<evidence type="ECO:0000256" key="1">
    <source>
        <dbReference type="SAM" id="MobiDB-lite"/>
    </source>
</evidence>
<feature type="compositionally biased region" description="Basic and acidic residues" evidence="1">
    <location>
        <begin position="53"/>
        <end position="66"/>
    </location>
</feature>
<feature type="region of interest" description="Disordered" evidence="1">
    <location>
        <begin position="53"/>
        <end position="88"/>
    </location>
</feature>
<feature type="region of interest" description="Disordered" evidence="1">
    <location>
        <begin position="130"/>
        <end position="177"/>
    </location>
</feature>
<reference evidence="2 3" key="1">
    <citation type="submission" date="2022-10" db="EMBL/GenBank/DDBJ databases">
        <title>The complete genomes of actinobacterial strains from the NBC collection.</title>
        <authorList>
            <person name="Joergensen T.S."/>
            <person name="Alvarez Arevalo M."/>
            <person name="Sterndorff E.B."/>
            <person name="Faurdal D."/>
            <person name="Vuksanovic O."/>
            <person name="Mourched A.-S."/>
            <person name="Charusanti P."/>
            <person name="Shaw S."/>
            <person name="Blin K."/>
            <person name="Weber T."/>
        </authorList>
    </citation>
    <scope>NUCLEOTIDE SEQUENCE [LARGE SCALE GENOMIC DNA]</scope>
    <source>
        <strain evidence="2 3">NBC_01247</strain>
    </source>
</reference>